<keyword evidence="2" id="KW-0812">Transmembrane</keyword>
<dbReference type="GeneID" id="40317142"/>
<keyword evidence="4" id="KW-1185">Reference proteome</keyword>
<feature type="transmembrane region" description="Helical" evidence="2">
    <location>
        <begin position="32"/>
        <end position="55"/>
    </location>
</feature>
<protein>
    <submittedName>
        <fullName evidence="3">Uncharacterized protein</fullName>
    </submittedName>
</protein>
<dbReference type="RefSeq" id="XP_029229421.1">
    <property type="nucleotide sequence ID" value="XM_029370449.1"/>
</dbReference>
<name>A0A3R7L726_9TRYP</name>
<keyword evidence="2" id="KW-0472">Membrane</keyword>
<evidence type="ECO:0000313" key="4">
    <source>
        <dbReference type="Proteomes" id="UP000284403"/>
    </source>
</evidence>
<dbReference type="EMBL" id="MKKU01000164">
    <property type="protein sequence ID" value="RNF21078.1"/>
    <property type="molecule type" value="Genomic_DNA"/>
</dbReference>
<feature type="region of interest" description="Disordered" evidence="1">
    <location>
        <begin position="70"/>
        <end position="179"/>
    </location>
</feature>
<sequence>MQENDLGLTHTSSAAAGYVVCDQPLAVVNEDYAVLGGVLGGLLLAAVYVLTLKIIDLCYRREHRRGLMYNEAPSPFGQPRPMTQLPPGRSASVVRQGSIGSAGGGGAFSPRSSAQRRVHFDAESVDRAGNATALDPRAVEEPALDAGGSDGRNEAEWSYARGGVYGEFPSPPPTLPPRQ</sequence>
<proteinExistence type="predicted"/>
<evidence type="ECO:0000313" key="3">
    <source>
        <dbReference type="EMBL" id="RNF21078.1"/>
    </source>
</evidence>
<accession>A0A3R7L726</accession>
<dbReference type="Proteomes" id="UP000284403">
    <property type="component" value="Unassembled WGS sequence"/>
</dbReference>
<keyword evidence="2" id="KW-1133">Transmembrane helix</keyword>
<evidence type="ECO:0000256" key="2">
    <source>
        <dbReference type="SAM" id="Phobius"/>
    </source>
</evidence>
<feature type="compositionally biased region" description="Pro residues" evidence="1">
    <location>
        <begin position="169"/>
        <end position="179"/>
    </location>
</feature>
<evidence type="ECO:0000256" key="1">
    <source>
        <dbReference type="SAM" id="MobiDB-lite"/>
    </source>
</evidence>
<dbReference type="AlphaFoldDB" id="A0A3R7L726"/>
<organism evidence="3 4">
    <name type="scientific">Trypanosoma conorhini</name>
    <dbReference type="NCBI Taxonomy" id="83891"/>
    <lineage>
        <taxon>Eukaryota</taxon>
        <taxon>Discoba</taxon>
        <taxon>Euglenozoa</taxon>
        <taxon>Kinetoplastea</taxon>
        <taxon>Metakinetoplastina</taxon>
        <taxon>Trypanosomatida</taxon>
        <taxon>Trypanosomatidae</taxon>
        <taxon>Trypanosoma</taxon>
    </lineage>
</organism>
<gene>
    <name evidence="3" type="ORF">Tco025E_03531</name>
</gene>
<comment type="caution">
    <text evidence="3">The sequence shown here is derived from an EMBL/GenBank/DDBJ whole genome shotgun (WGS) entry which is preliminary data.</text>
</comment>
<dbReference type="OrthoDB" id="252699at2759"/>
<reference evidence="3 4" key="1">
    <citation type="journal article" date="2018" name="BMC Genomics">
        <title>Genomic comparison of Trypanosoma conorhini and Trypanosoma rangeli to Trypanosoma cruzi strains of high and low virulence.</title>
        <authorList>
            <person name="Bradwell K.R."/>
            <person name="Koparde V.N."/>
            <person name="Matveyev A.V."/>
            <person name="Serrano M.G."/>
            <person name="Alves J.M."/>
            <person name="Parikh H."/>
            <person name="Huang B."/>
            <person name="Lee V."/>
            <person name="Espinosa-Alvarez O."/>
            <person name="Ortiz P.A."/>
            <person name="Costa-Martins A.G."/>
            <person name="Teixeira M.M."/>
            <person name="Buck G.A."/>
        </authorList>
    </citation>
    <scope>NUCLEOTIDE SEQUENCE [LARGE SCALE GENOMIC DNA]</scope>
    <source>
        <strain evidence="3 4">025E</strain>
    </source>
</reference>